<dbReference type="Pfam" id="PF17774">
    <property type="entry name" value="YlmH_RBD"/>
    <property type="match status" value="1"/>
</dbReference>
<dbReference type="Gene3D" id="3.30.70.330">
    <property type="match status" value="1"/>
</dbReference>
<feature type="domain" description="RNA-binding S4" evidence="2">
    <location>
        <begin position="182"/>
        <end position="244"/>
    </location>
</feature>
<dbReference type="SMART" id="SM00363">
    <property type="entry name" value="S4"/>
    <property type="match status" value="1"/>
</dbReference>
<dbReference type="RefSeq" id="WP_191688350.1">
    <property type="nucleotide sequence ID" value="NZ_JACSQY010000001.1"/>
</dbReference>
<dbReference type="SUPFAM" id="SSF55174">
    <property type="entry name" value="Alpha-L RNA-binding motif"/>
    <property type="match status" value="1"/>
</dbReference>
<dbReference type="PANTHER" id="PTHR13633">
    <property type="entry name" value="MITOCHONDRIAL TRANSCRIPTION RESCUE FACTOR 1"/>
    <property type="match status" value="1"/>
</dbReference>
<dbReference type="EMBL" id="JACSQY010000001">
    <property type="protein sequence ID" value="MBD7907199.1"/>
    <property type="molecule type" value="Genomic_DNA"/>
</dbReference>
<name>A0ABR8PGB1_9BACL</name>
<dbReference type="InterPro" id="IPR002942">
    <property type="entry name" value="S4_RNA-bd"/>
</dbReference>
<dbReference type="Pfam" id="PF21278">
    <property type="entry name" value="YlmH_1st"/>
    <property type="match status" value="1"/>
</dbReference>
<dbReference type="Gene3D" id="3.10.290.10">
    <property type="entry name" value="RNA-binding S4 domain"/>
    <property type="match status" value="1"/>
</dbReference>
<dbReference type="Proteomes" id="UP000659496">
    <property type="component" value="Unassembled WGS sequence"/>
</dbReference>
<keyword evidence="4" id="KW-1185">Reference proteome</keyword>
<dbReference type="InterPro" id="IPR036986">
    <property type="entry name" value="S4_RNA-bd_sf"/>
</dbReference>
<gene>
    <name evidence="3" type="ORF">H9659_02465</name>
</gene>
<dbReference type="PANTHER" id="PTHR13633:SF3">
    <property type="entry name" value="MITOCHONDRIAL TRANSCRIPTION RESCUE FACTOR 1"/>
    <property type="match status" value="1"/>
</dbReference>
<dbReference type="CDD" id="cd00165">
    <property type="entry name" value="S4"/>
    <property type="match status" value="1"/>
</dbReference>
<accession>A0ABR8PGB1</accession>
<dbReference type="InterPro" id="IPR040591">
    <property type="entry name" value="RqcP2_RBD"/>
</dbReference>
<dbReference type="InterPro" id="IPR048443">
    <property type="entry name" value="RqcP2_N"/>
</dbReference>
<evidence type="ECO:0000256" key="1">
    <source>
        <dbReference type="PROSITE-ProRule" id="PRU00182"/>
    </source>
</evidence>
<proteinExistence type="predicted"/>
<protein>
    <submittedName>
        <fullName evidence="3">RNA-binding protein</fullName>
    </submittedName>
</protein>
<evidence type="ECO:0000313" key="4">
    <source>
        <dbReference type="Proteomes" id="UP000659496"/>
    </source>
</evidence>
<dbReference type="InterPro" id="IPR012677">
    <property type="entry name" value="Nucleotide-bd_a/b_plait_sf"/>
</dbReference>
<organism evidence="3 4">
    <name type="scientific">Sporosarcina gallistercoris</name>
    <dbReference type="NCBI Taxonomy" id="2762245"/>
    <lineage>
        <taxon>Bacteria</taxon>
        <taxon>Bacillati</taxon>
        <taxon>Bacillota</taxon>
        <taxon>Bacilli</taxon>
        <taxon>Bacillales</taxon>
        <taxon>Caryophanaceae</taxon>
        <taxon>Sporosarcina</taxon>
    </lineage>
</organism>
<comment type="caution">
    <text evidence="3">The sequence shown here is derived from an EMBL/GenBank/DDBJ whole genome shotgun (WGS) entry which is preliminary data.</text>
</comment>
<dbReference type="PROSITE" id="PS50889">
    <property type="entry name" value="S4"/>
    <property type="match status" value="1"/>
</dbReference>
<reference evidence="3 4" key="1">
    <citation type="submission" date="2020-08" db="EMBL/GenBank/DDBJ databases">
        <title>A Genomic Blueprint of the Chicken Gut Microbiome.</title>
        <authorList>
            <person name="Gilroy R."/>
            <person name="Ravi A."/>
            <person name="Getino M."/>
            <person name="Pursley I."/>
            <person name="Horton D.L."/>
            <person name="Alikhan N.-F."/>
            <person name="Baker D."/>
            <person name="Gharbi K."/>
            <person name="Hall N."/>
            <person name="Watson M."/>
            <person name="Adriaenssens E.M."/>
            <person name="Foster-Nyarko E."/>
            <person name="Jarju S."/>
            <person name="Secka A."/>
            <person name="Antonio M."/>
            <person name="Oren A."/>
            <person name="Chaudhuri R."/>
            <person name="La Ragione R.M."/>
            <person name="Hildebrand F."/>
            <person name="Pallen M.J."/>
        </authorList>
    </citation>
    <scope>NUCLEOTIDE SEQUENCE [LARGE SCALE GENOMIC DNA]</scope>
    <source>
        <strain evidence="3 4">Sa3CUA8</strain>
    </source>
</reference>
<keyword evidence="1" id="KW-0694">RNA-binding</keyword>
<evidence type="ECO:0000313" key="3">
    <source>
        <dbReference type="EMBL" id="MBD7907199.1"/>
    </source>
</evidence>
<dbReference type="Gene3D" id="3.30.1370.160">
    <property type="match status" value="1"/>
</dbReference>
<evidence type="ECO:0000259" key="2">
    <source>
        <dbReference type="SMART" id="SM00363"/>
    </source>
</evidence>
<dbReference type="Pfam" id="PF01479">
    <property type="entry name" value="S4"/>
    <property type="match status" value="1"/>
</dbReference>
<sequence length="258" mass="29297">MDGILQHFRKEEQPFIEMASDWAREVEDSYSPKLTDFLDPRQRFILESVVKGSGLLVAEDGGFEGAERKRMLIYPDYYEPTRDDFQIVVFDVRYASKFLTLEHPAVLGALMGLGLDRAKFGDIRLRDGDVQLASVMELSTYLTANFTSAGKAKLHLTELPDCEDWIALEEVWTEETQIISSLRLDTVVAALLNIARQKSGTYIHGGKVKVNWRVVEQPSFELNESDILSIRGHGRYKVIAIEGRTKKDKIRLVTGKLE</sequence>